<dbReference type="EMBL" id="MU394337">
    <property type="protein sequence ID" value="KAI6084449.1"/>
    <property type="molecule type" value="Genomic_DNA"/>
</dbReference>
<accession>A0ACC0CVM7</accession>
<comment type="caution">
    <text evidence="1">The sequence shown here is derived from an EMBL/GenBank/DDBJ whole genome shotgun (WGS) entry which is preliminary data.</text>
</comment>
<sequence length="298" mass="33048">MLAAASAHLSSRDQPDMLSTHFEYPGQAGPGPAIVVIEDVKLSRRLSTVHLTLWQGGLLSQAPWIDHSVSRRVVLAYATYTNLRTLAGLSMPTRYEAAPTSALPALPDFGALKAKQADDKWELSRLPKGSESWRSLRNWSFYLPRGEPPVPGVVDEWVRMTSGERITQNTLGYVVDSFPWNLHTFFGAPEARPASTAGSQGQKERTRPNEAQGEDQRVGLWFPTVVMNIETKALLPREGVEWLAVRLIAKQIKNGRFDIDILVRTVEGEIVALSHQVAMIVSIERNTKKASRLMKGAL</sequence>
<name>A0ACC0CVM7_9PEZI</name>
<evidence type="ECO:0000313" key="2">
    <source>
        <dbReference type="Proteomes" id="UP001497680"/>
    </source>
</evidence>
<dbReference type="Proteomes" id="UP001497680">
    <property type="component" value="Unassembled WGS sequence"/>
</dbReference>
<keyword evidence="2" id="KW-1185">Reference proteome</keyword>
<proteinExistence type="predicted"/>
<organism evidence="1 2">
    <name type="scientific">Hypoxylon rubiginosum</name>
    <dbReference type="NCBI Taxonomy" id="110542"/>
    <lineage>
        <taxon>Eukaryota</taxon>
        <taxon>Fungi</taxon>
        <taxon>Dikarya</taxon>
        <taxon>Ascomycota</taxon>
        <taxon>Pezizomycotina</taxon>
        <taxon>Sordariomycetes</taxon>
        <taxon>Xylariomycetidae</taxon>
        <taxon>Xylariales</taxon>
        <taxon>Hypoxylaceae</taxon>
        <taxon>Hypoxylon</taxon>
    </lineage>
</organism>
<evidence type="ECO:0000313" key="1">
    <source>
        <dbReference type="EMBL" id="KAI6084449.1"/>
    </source>
</evidence>
<reference evidence="1 2" key="1">
    <citation type="journal article" date="2022" name="New Phytol.">
        <title>Ecological generalism drives hyperdiversity of secondary metabolite gene clusters in xylarialean endophytes.</title>
        <authorList>
            <person name="Franco M.E.E."/>
            <person name="Wisecaver J.H."/>
            <person name="Arnold A.E."/>
            <person name="Ju Y.M."/>
            <person name="Slot J.C."/>
            <person name="Ahrendt S."/>
            <person name="Moore L.P."/>
            <person name="Eastman K.E."/>
            <person name="Scott K."/>
            <person name="Konkel Z."/>
            <person name="Mondo S.J."/>
            <person name="Kuo A."/>
            <person name="Hayes R.D."/>
            <person name="Haridas S."/>
            <person name="Andreopoulos B."/>
            <person name="Riley R."/>
            <person name="LaButti K."/>
            <person name="Pangilinan J."/>
            <person name="Lipzen A."/>
            <person name="Amirebrahimi M."/>
            <person name="Yan J."/>
            <person name="Adam C."/>
            <person name="Keymanesh K."/>
            <person name="Ng V."/>
            <person name="Louie K."/>
            <person name="Northen T."/>
            <person name="Drula E."/>
            <person name="Henrissat B."/>
            <person name="Hsieh H.M."/>
            <person name="Youens-Clark K."/>
            <person name="Lutzoni F."/>
            <person name="Miadlikowska J."/>
            <person name="Eastwood D.C."/>
            <person name="Hamelin R.C."/>
            <person name="Grigoriev I.V."/>
            <person name="U'Ren J.M."/>
        </authorList>
    </citation>
    <scope>NUCLEOTIDE SEQUENCE [LARGE SCALE GENOMIC DNA]</scope>
    <source>
        <strain evidence="1 2">ER1909</strain>
    </source>
</reference>
<protein>
    <submittedName>
        <fullName evidence="1">Thioesterase-like superfamily-domain-containing protein</fullName>
    </submittedName>
</protein>
<gene>
    <name evidence="1" type="ORF">F4821DRAFT_242880</name>
</gene>